<reference evidence="1 2" key="1">
    <citation type="submission" date="2024-01" db="EMBL/GenBank/DDBJ databases">
        <title>The complete chloroplast genome sequence of Lithospermum erythrorhizon: insights into the phylogenetic relationship among Boraginaceae species and the maternal lineages of purple gromwells.</title>
        <authorList>
            <person name="Okada T."/>
            <person name="Watanabe K."/>
        </authorList>
    </citation>
    <scope>NUCLEOTIDE SEQUENCE [LARGE SCALE GENOMIC DNA]</scope>
</reference>
<dbReference type="AlphaFoldDB" id="A0AAV3R1B1"/>
<protein>
    <submittedName>
        <fullName evidence="1">Uncharacterized protein</fullName>
    </submittedName>
</protein>
<evidence type="ECO:0000313" key="1">
    <source>
        <dbReference type="EMBL" id="GAA0169048.1"/>
    </source>
</evidence>
<comment type="caution">
    <text evidence="1">The sequence shown here is derived from an EMBL/GenBank/DDBJ whole genome shotgun (WGS) entry which is preliminary data.</text>
</comment>
<accession>A0AAV3R1B1</accession>
<proteinExistence type="predicted"/>
<dbReference type="Proteomes" id="UP001454036">
    <property type="component" value="Unassembled WGS sequence"/>
</dbReference>
<keyword evidence="2" id="KW-1185">Reference proteome</keyword>
<name>A0AAV3R1B1_LITER</name>
<dbReference type="EMBL" id="BAABME010006691">
    <property type="protein sequence ID" value="GAA0169048.1"/>
    <property type="molecule type" value="Genomic_DNA"/>
</dbReference>
<organism evidence="1 2">
    <name type="scientific">Lithospermum erythrorhizon</name>
    <name type="common">Purple gromwell</name>
    <name type="synonym">Lithospermum officinale var. erythrorhizon</name>
    <dbReference type="NCBI Taxonomy" id="34254"/>
    <lineage>
        <taxon>Eukaryota</taxon>
        <taxon>Viridiplantae</taxon>
        <taxon>Streptophyta</taxon>
        <taxon>Embryophyta</taxon>
        <taxon>Tracheophyta</taxon>
        <taxon>Spermatophyta</taxon>
        <taxon>Magnoliopsida</taxon>
        <taxon>eudicotyledons</taxon>
        <taxon>Gunneridae</taxon>
        <taxon>Pentapetalae</taxon>
        <taxon>asterids</taxon>
        <taxon>lamiids</taxon>
        <taxon>Boraginales</taxon>
        <taxon>Boraginaceae</taxon>
        <taxon>Boraginoideae</taxon>
        <taxon>Lithospermeae</taxon>
        <taxon>Lithospermum</taxon>
    </lineage>
</organism>
<sequence>MDESAVHGSTSTPDIARFWEVREGGDSRSGASSEPIMAPNKLLQIRGEDFMAEDLLGGEIISEEAAEYQMPP</sequence>
<gene>
    <name evidence="1" type="ORF">LIER_23612</name>
</gene>
<evidence type="ECO:0000313" key="2">
    <source>
        <dbReference type="Proteomes" id="UP001454036"/>
    </source>
</evidence>